<feature type="region of interest" description="Disordered" evidence="6">
    <location>
        <begin position="138"/>
        <end position="162"/>
    </location>
</feature>
<keyword evidence="9" id="KW-1185">Reference proteome</keyword>
<dbReference type="InterPro" id="IPR013083">
    <property type="entry name" value="Znf_RING/FYVE/PHD"/>
</dbReference>
<keyword evidence="1" id="KW-0479">Metal-binding</keyword>
<dbReference type="Gene3D" id="3.30.40.10">
    <property type="entry name" value="Zinc/RING finger domain, C3HC4 (zinc finger)"/>
    <property type="match status" value="1"/>
</dbReference>
<feature type="region of interest" description="Disordered" evidence="6">
    <location>
        <begin position="1"/>
        <end position="64"/>
    </location>
</feature>
<evidence type="ECO:0000256" key="2">
    <source>
        <dbReference type="ARBA" id="ARBA00022771"/>
    </source>
</evidence>
<dbReference type="PROSITE" id="PS50016">
    <property type="entry name" value="ZF_PHD_2"/>
    <property type="match status" value="1"/>
</dbReference>
<name>A0AAD6WMM1_9AGAR</name>
<dbReference type="GO" id="GO:0006355">
    <property type="term" value="P:regulation of DNA-templated transcription"/>
    <property type="evidence" value="ECO:0007669"/>
    <property type="project" value="TreeGrafter"/>
</dbReference>
<dbReference type="PANTHER" id="PTHR46462:SF3">
    <property type="entry name" value="UPSET, ISOFORM A"/>
    <property type="match status" value="1"/>
</dbReference>
<evidence type="ECO:0000256" key="5">
    <source>
        <dbReference type="PROSITE-ProRule" id="PRU00146"/>
    </source>
</evidence>
<feature type="non-terminal residue" evidence="8">
    <location>
        <position position="438"/>
    </location>
</feature>
<keyword evidence="2 5" id="KW-0863">Zinc-finger</keyword>
<evidence type="ECO:0000313" key="8">
    <source>
        <dbReference type="EMBL" id="KAJ7019973.1"/>
    </source>
</evidence>
<feature type="compositionally biased region" description="Gly residues" evidence="6">
    <location>
        <begin position="388"/>
        <end position="398"/>
    </location>
</feature>
<dbReference type="GO" id="GO:0070210">
    <property type="term" value="C:Rpd3L-Expanded complex"/>
    <property type="evidence" value="ECO:0007669"/>
    <property type="project" value="TreeGrafter"/>
</dbReference>
<evidence type="ECO:0000256" key="4">
    <source>
        <dbReference type="ARBA" id="ARBA00022853"/>
    </source>
</evidence>
<dbReference type="SUPFAM" id="SSF57903">
    <property type="entry name" value="FYVE/PHD zinc finger"/>
    <property type="match status" value="1"/>
</dbReference>
<evidence type="ECO:0000259" key="7">
    <source>
        <dbReference type="PROSITE" id="PS50016"/>
    </source>
</evidence>
<dbReference type="InterPro" id="IPR019787">
    <property type="entry name" value="Znf_PHD-finger"/>
</dbReference>
<comment type="caution">
    <text evidence="8">The sequence shown here is derived from an EMBL/GenBank/DDBJ whole genome shotgun (WGS) entry which is preliminary data.</text>
</comment>
<sequence>MGIGHGNPQAGNKARREDDGRRREREGDGLGISGKPHSRAGGASRNGVGVGRSAGTNGGGANADSGDEIRCRCGSSLDDGFSIACDVCGRWCHAACFGIAKESVPEEWRCWVCAPGNLPPLPNAAATNNRRRRASISARRASTVDPAPAAANATNNASDAAAEEQLMEDERMQYVLIEDDIVPHANTQRKLRAYAATWRGVSALSSAPAETPSSGLGNGAGLGLGHGHGQGHTPFVFPAPPAAHPTLLQPIVPSSTHSSLSCVYPFGAPATTSTTTAASFLPPSFALHTASPAAPRTLLARYPSTITPSSVYLAAPTNGYAHAGLPKRFVHLVGPPLDVALDARGSGGRGRWVRSGCWPNAEVRAFVCPGEGGRRPARRKGLGETGHAVGGKDGGGEGGEGEGEEECKTHFGIFATRALKEGEEIVVGWEWDDANAVH</sequence>
<dbReference type="InterPro" id="IPR046341">
    <property type="entry name" value="SET_dom_sf"/>
</dbReference>
<evidence type="ECO:0000256" key="3">
    <source>
        <dbReference type="ARBA" id="ARBA00022833"/>
    </source>
</evidence>
<dbReference type="Pfam" id="PF20826">
    <property type="entry name" value="PHD_5"/>
    <property type="match status" value="1"/>
</dbReference>
<proteinExistence type="predicted"/>
<dbReference type="GO" id="GO:0008270">
    <property type="term" value="F:zinc ion binding"/>
    <property type="evidence" value="ECO:0007669"/>
    <property type="project" value="UniProtKB-KW"/>
</dbReference>
<keyword evidence="4" id="KW-0156">Chromatin regulator</keyword>
<protein>
    <recommendedName>
        <fullName evidence="7">PHD-type domain-containing protein</fullName>
    </recommendedName>
</protein>
<gene>
    <name evidence="8" type="ORF">C8F04DRAFT_974978</name>
</gene>
<dbReference type="Gene3D" id="2.170.270.10">
    <property type="entry name" value="SET domain"/>
    <property type="match status" value="1"/>
</dbReference>
<keyword evidence="3" id="KW-0862">Zinc</keyword>
<feature type="compositionally biased region" description="Low complexity" evidence="6">
    <location>
        <begin position="138"/>
        <end position="160"/>
    </location>
</feature>
<evidence type="ECO:0000313" key="9">
    <source>
        <dbReference type="Proteomes" id="UP001218188"/>
    </source>
</evidence>
<feature type="region of interest" description="Disordered" evidence="6">
    <location>
        <begin position="372"/>
        <end position="405"/>
    </location>
</feature>
<dbReference type="InterPro" id="IPR011011">
    <property type="entry name" value="Znf_FYVE_PHD"/>
</dbReference>
<dbReference type="InterPro" id="IPR001214">
    <property type="entry name" value="SET_dom"/>
</dbReference>
<accession>A0AAD6WMM1</accession>
<feature type="region of interest" description="Disordered" evidence="6">
    <location>
        <begin position="206"/>
        <end position="233"/>
    </location>
</feature>
<evidence type="ECO:0000256" key="6">
    <source>
        <dbReference type="SAM" id="MobiDB-lite"/>
    </source>
</evidence>
<feature type="compositionally biased region" description="Basic and acidic residues" evidence="6">
    <location>
        <begin position="14"/>
        <end position="28"/>
    </location>
</feature>
<feature type="compositionally biased region" description="Gly residues" evidence="6">
    <location>
        <begin position="48"/>
        <end position="61"/>
    </location>
</feature>
<dbReference type="SMART" id="SM00317">
    <property type="entry name" value="SET"/>
    <property type="match status" value="1"/>
</dbReference>
<feature type="compositionally biased region" description="Gly residues" evidence="6">
    <location>
        <begin position="216"/>
        <end position="230"/>
    </location>
</feature>
<organism evidence="8 9">
    <name type="scientific">Mycena alexandri</name>
    <dbReference type="NCBI Taxonomy" id="1745969"/>
    <lineage>
        <taxon>Eukaryota</taxon>
        <taxon>Fungi</taxon>
        <taxon>Dikarya</taxon>
        <taxon>Basidiomycota</taxon>
        <taxon>Agaricomycotina</taxon>
        <taxon>Agaricomycetes</taxon>
        <taxon>Agaricomycetidae</taxon>
        <taxon>Agaricales</taxon>
        <taxon>Marasmiineae</taxon>
        <taxon>Mycenaceae</taxon>
        <taxon>Mycena</taxon>
    </lineage>
</organism>
<reference evidence="8" key="1">
    <citation type="submission" date="2023-03" db="EMBL/GenBank/DDBJ databases">
        <title>Massive genome expansion in bonnet fungi (Mycena s.s.) driven by repeated elements and novel gene families across ecological guilds.</title>
        <authorList>
            <consortium name="Lawrence Berkeley National Laboratory"/>
            <person name="Harder C.B."/>
            <person name="Miyauchi S."/>
            <person name="Viragh M."/>
            <person name="Kuo A."/>
            <person name="Thoen E."/>
            <person name="Andreopoulos B."/>
            <person name="Lu D."/>
            <person name="Skrede I."/>
            <person name="Drula E."/>
            <person name="Henrissat B."/>
            <person name="Morin E."/>
            <person name="Kohler A."/>
            <person name="Barry K."/>
            <person name="LaButti K."/>
            <person name="Morin E."/>
            <person name="Salamov A."/>
            <person name="Lipzen A."/>
            <person name="Mereny Z."/>
            <person name="Hegedus B."/>
            <person name="Baldrian P."/>
            <person name="Stursova M."/>
            <person name="Weitz H."/>
            <person name="Taylor A."/>
            <person name="Grigoriev I.V."/>
            <person name="Nagy L.G."/>
            <person name="Martin F."/>
            <person name="Kauserud H."/>
        </authorList>
    </citation>
    <scope>NUCLEOTIDE SEQUENCE</scope>
    <source>
        <strain evidence="8">CBHHK200</strain>
    </source>
</reference>
<dbReference type="Proteomes" id="UP001218188">
    <property type="component" value="Unassembled WGS sequence"/>
</dbReference>
<dbReference type="InterPro" id="IPR001965">
    <property type="entry name" value="Znf_PHD"/>
</dbReference>
<evidence type="ECO:0000256" key="1">
    <source>
        <dbReference type="ARBA" id="ARBA00022723"/>
    </source>
</evidence>
<dbReference type="SMART" id="SM00249">
    <property type="entry name" value="PHD"/>
    <property type="match status" value="1"/>
</dbReference>
<dbReference type="GO" id="GO:0006325">
    <property type="term" value="P:chromatin organization"/>
    <property type="evidence" value="ECO:0007669"/>
    <property type="project" value="UniProtKB-KW"/>
</dbReference>
<dbReference type="EMBL" id="JARJCM010000278">
    <property type="protein sequence ID" value="KAJ7019973.1"/>
    <property type="molecule type" value="Genomic_DNA"/>
</dbReference>
<dbReference type="AlphaFoldDB" id="A0AAD6WMM1"/>
<feature type="domain" description="PHD-type" evidence="7">
    <location>
        <begin position="68"/>
        <end position="116"/>
    </location>
</feature>
<dbReference type="GO" id="GO:0034967">
    <property type="term" value="C:Set3 complex"/>
    <property type="evidence" value="ECO:0007669"/>
    <property type="project" value="TreeGrafter"/>
</dbReference>
<dbReference type="PANTHER" id="PTHR46462">
    <property type="entry name" value="UPSET, ISOFORM A"/>
    <property type="match status" value="1"/>
</dbReference>